<dbReference type="Proteomes" id="UP000271162">
    <property type="component" value="Unassembled WGS sequence"/>
</dbReference>
<protein>
    <submittedName>
        <fullName evidence="3">C2H2-type domain-containing protein</fullName>
    </submittedName>
</protein>
<reference evidence="1 2" key="2">
    <citation type="submission" date="2018-11" db="EMBL/GenBank/DDBJ databases">
        <authorList>
            <consortium name="Pathogen Informatics"/>
        </authorList>
    </citation>
    <scope>NUCLEOTIDE SEQUENCE [LARGE SCALE GENOMIC DNA]</scope>
</reference>
<gene>
    <name evidence="1" type="ORF">NBR_LOCUS17395</name>
</gene>
<dbReference type="AlphaFoldDB" id="A0A0N4YK53"/>
<name>A0A0N4YK53_NIPBR</name>
<evidence type="ECO:0000313" key="3">
    <source>
        <dbReference type="WBParaSite" id="NBR_0001739401-mRNA-1"/>
    </source>
</evidence>
<dbReference type="OMA" id="ASHCANG"/>
<accession>A0A0N4YK53</accession>
<dbReference type="WBParaSite" id="NBR_0001739401-mRNA-1">
    <property type="protein sequence ID" value="NBR_0001739401-mRNA-1"/>
    <property type="gene ID" value="NBR_0001739401"/>
</dbReference>
<keyword evidence="2" id="KW-1185">Reference proteome</keyword>
<organism evidence="3">
    <name type="scientific">Nippostrongylus brasiliensis</name>
    <name type="common">Rat hookworm</name>
    <dbReference type="NCBI Taxonomy" id="27835"/>
    <lineage>
        <taxon>Eukaryota</taxon>
        <taxon>Metazoa</taxon>
        <taxon>Ecdysozoa</taxon>
        <taxon>Nematoda</taxon>
        <taxon>Chromadorea</taxon>
        <taxon>Rhabditida</taxon>
        <taxon>Rhabditina</taxon>
        <taxon>Rhabditomorpha</taxon>
        <taxon>Strongyloidea</taxon>
        <taxon>Heligmosomidae</taxon>
        <taxon>Nippostrongylus</taxon>
    </lineage>
</organism>
<dbReference type="EMBL" id="UYSL01022738">
    <property type="protein sequence ID" value="VDL81022.1"/>
    <property type="molecule type" value="Genomic_DNA"/>
</dbReference>
<evidence type="ECO:0000313" key="1">
    <source>
        <dbReference type="EMBL" id="VDL81022.1"/>
    </source>
</evidence>
<evidence type="ECO:0000313" key="2">
    <source>
        <dbReference type="Proteomes" id="UP000271162"/>
    </source>
</evidence>
<sequence>MPSARLTCQYCGRNMEKRNLWPHLRNAHKRSEEEVHQIREKINRESGKAKISCPSCEELLFMTYEEFANHCRVTHSEDESRGRPQDYSLVQLSFNDEKEYEVY</sequence>
<reference evidence="3" key="1">
    <citation type="submission" date="2017-02" db="UniProtKB">
        <authorList>
            <consortium name="WormBaseParasite"/>
        </authorList>
    </citation>
    <scope>IDENTIFICATION</scope>
</reference>
<proteinExistence type="predicted"/>